<feature type="transmembrane region" description="Helical" evidence="1">
    <location>
        <begin position="64"/>
        <end position="86"/>
    </location>
</feature>
<comment type="caution">
    <text evidence="2">The sequence shown here is derived from an EMBL/GenBank/DDBJ whole genome shotgun (WGS) entry which is preliminary data.</text>
</comment>
<feature type="transmembrane region" description="Helical" evidence="1">
    <location>
        <begin position="37"/>
        <end position="58"/>
    </location>
</feature>
<reference evidence="2 3" key="1">
    <citation type="journal article" date="2019" name="Int. J. Syst. Evol. Microbiol.">
        <title>The Global Catalogue of Microorganisms (GCM) 10K type strain sequencing project: providing services to taxonomists for standard genome sequencing and annotation.</title>
        <authorList>
            <consortium name="The Broad Institute Genomics Platform"/>
            <consortium name="The Broad Institute Genome Sequencing Center for Infectious Disease"/>
            <person name="Wu L."/>
            <person name="Ma J."/>
        </authorList>
    </citation>
    <scope>NUCLEOTIDE SEQUENCE [LARGE SCALE GENOMIC DNA]</scope>
    <source>
        <strain evidence="2 3">RDMS1</strain>
    </source>
</reference>
<name>A0ABD5YV19_9EURY</name>
<keyword evidence="1" id="KW-0812">Transmembrane</keyword>
<evidence type="ECO:0000313" key="2">
    <source>
        <dbReference type="EMBL" id="MFC7193175.1"/>
    </source>
</evidence>
<feature type="transmembrane region" description="Helical" evidence="1">
    <location>
        <begin position="98"/>
        <end position="116"/>
    </location>
</feature>
<keyword evidence="1" id="KW-1133">Transmembrane helix</keyword>
<protein>
    <submittedName>
        <fullName evidence="2">Uncharacterized protein</fullName>
    </submittedName>
</protein>
<evidence type="ECO:0000256" key="1">
    <source>
        <dbReference type="SAM" id="Phobius"/>
    </source>
</evidence>
<keyword evidence="1" id="KW-0472">Membrane</keyword>
<feature type="transmembrane region" description="Helical" evidence="1">
    <location>
        <begin position="122"/>
        <end position="141"/>
    </location>
</feature>
<dbReference type="Proteomes" id="UP001596417">
    <property type="component" value="Unassembled WGS sequence"/>
</dbReference>
<proteinExistence type="predicted"/>
<evidence type="ECO:0000313" key="3">
    <source>
        <dbReference type="Proteomes" id="UP001596417"/>
    </source>
</evidence>
<dbReference type="EMBL" id="JBHTAX010000007">
    <property type="protein sequence ID" value="MFC7193175.1"/>
    <property type="molecule type" value="Genomic_DNA"/>
</dbReference>
<dbReference type="RefSeq" id="WP_390207011.1">
    <property type="nucleotide sequence ID" value="NZ_JBHSZC010000006.1"/>
</dbReference>
<dbReference type="AlphaFoldDB" id="A0ABD5YV19"/>
<keyword evidence="3" id="KW-1185">Reference proteome</keyword>
<organism evidence="2 3">
    <name type="scientific">Halocatena marina</name>
    <dbReference type="NCBI Taxonomy" id="2934937"/>
    <lineage>
        <taxon>Archaea</taxon>
        <taxon>Methanobacteriati</taxon>
        <taxon>Methanobacteriota</taxon>
        <taxon>Stenosarchaea group</taxon>
        <taxon>Halobacteria</taxon>
        <taxon>Halobacteriales</taxon>
        <taxon>Natronomonadaceae</taxon>
        <taxon>Halocatena</taxon>
    </lineage>
</organism>
<accession>A0ABD5YV19</accession>
<sequence length="161" mass="18054">MSEQPPRRKRERGRASSRQGDKYPLFEVDWWRVGGHVAGAFVFGGLYLFAVIVAGGMVVDPADFATPIMLLIGCGGVCYLLVVLFVLARCPRFVRDEAVASVALLLIGSRIIPRYTTIEARYLLLFAVFCAIPAVLASVWGQYTGYRARRPTDRSRRTRRR</sequence>
<gene>
    <name evidence="2" type="ORF">ACFQL7_27590</name>
</gene>